<protein>
    <recommendedName>
        <fullName evidence="2">DUF4221 domain-containing protein</fullName>
    </recommendedName>
</protein>
<sequence>YINFYYDKYRNVFYRFVTPGIEVDKSDNIRDLIEYKPVFSIMILDADLQVIGEELMPRDKYNSSMAFVGKEGLYISTNHIRNPDFSADYLRFELFKLEKKQD</sequence>
<dbReference type="InterPro" id="IPR025316">
    <property type="entry name" value="DUF4221"/>
</dbReference>
<dbReference type="AlphaFoldDB" id="X1HZD8"/>
<dbReference type="EMBL" id="BARU01028925">
    <property type="protein sequence ID" value="GAH75481.1"/>
    <property type="molecule type" value="Genomic_DNA"/>
</dbReference>
<comment type="caution">
    <text evidence="1">The sequence shown here is derived from an EMBL/GenBank/DDBJ whole genome shotgun (WGS) entry which is preliminary data.</text>
</comment>
<gene>
    <name evidence="1" type="ORF">S03H2_46106</name>
</gene>
<reference evidence="1" key="1">
    <citation type="journal article" date="2014" name="Front. Microbiol.">
        <title>High frequency of phylogenetically diverse reductive dehalogenase-homologous genes in deep subseafloor sedimentary metagenomes.</title>
        <authorList>
            <person name="Kawai M."/>
            <person name="Futagami T."/>
            <person name="Toyoda A."/>
            <person name="Takaki Y."/>
            <person name="Nishi S."/>
            <person name="Hori S."/>
            <person name="Arai W."/>
            <person name="Tsubouchi T."/>
            <person name="Morono Y."/>
            <person name="Uchiyama I."/>
            <person name="Ito T."/>
            <person name="Fujiyama A."/>
            <person name="Inagaki F."/>
            <person name="Takami H."/>
        </authorList>
    </citation>
    <scope>NUCLEOTIDE SEQUENCE</scope>
    <source>
        <strain evidence="1">Expedition CK06-06</strain>
    </source>
</reference>
<feature type="non-terminal residue" evidence="1">
    <location>
        <position position="1"/>
    </location>
</feature>
<name>X1HZD8_9ZZZZ</name>
<dbReference type="Pfam" id="PF13970">
    <property type="entry name" value="DUF4221"/>
    <property type="match status" value="1"/>
</dbReference>
<accession>X1HZD8</accession>
<evidence type="ECO:0008006" key="2">
    <source>
        <dbReference type="Google" id="ProtNLM"/>
    </source>
</evidence>
<proteinExistence type="predicted"/>
<organism evidence="1">
    <name type="scientific">marine sediment metagenome</name>
    <dbReference type="NCBI Taxonomy" id="412755"/>
    <lineage>
        <taxon>unclassified sequences</taxon>
        <taxon>metagenomes</taxon>
        <taxon>ecological metagenomes</taxon>
    </lineage>
</organism>
<evidence type="ECO:0000313" key="1">
    <source>
        <dbReference type="EMBL" id="GAH75481.1"/>
    </source>
</evidence>